<sequence length="164" mass="18715">MIKNIFLVRILAIIINIFVGINTVGIVALAAYNTFRALVTLVNFFIKNNGDHSPGVYFLESLDALLISLVFLVFSVGINLLFVKHSDEQFIRSIPKWMRVKSFSELKFLLMETIIATLFVFLISAFIKKDGLITWEFLALPTSILLMSLSLKTLRWKDNNLENQ</sequence>
<accession>A0A2K9PSF0</accession>
<dbReference type="AlphaFoldDB" id="A0A2K9PSF0"/>
<dbReference type="InterPro" id="IPR005134">
    <property type="entry name" value="UPF0114"/>
</dbReference>
<dbReference type="RefSeq" id="WP_102756646.1">
    <property type="nucleotide sequence ID" value="NZ_CP025791.1"/>
</dbReference>
<evidence type="ECO:0000256" key="1">
    <source>
        <dbReference type="SAM" id="Phobius"/>
    </source>
</evidence>
<feature type="transmembrane region" description="Helical" evidence="1">
    <location>
        <begin position="133"/>
        <end position="151"/>
    </location>
</feature>
<keyword evidence="1" id="KW-0472">Membrane</keyword>
<evidence type="ECO:0000313" key="2">
    <source>
        <dbReference type="EMBL" id="AUP79994.1"/>
    </source>
</evidence>
<keyword evidence="3" id="KW-1185">Reference proteome</keyword>
<reference evidence="2 3" key="1">
    <citation type="submission" date="2018-01" db="EMBL/GenBank/DDBJ databases">
        <title>Complete genome sequence of Flavivirga eckloniae ECD14 isolated from seaweed Ecklonia cava.</title>
        <authorList>
            <person name="Lee J.H."/>
            <person name="Baik K.S."/>
            <person name="Seong C.N."/>
        </authorList>
    </citation>
    <scope>NUCLEOTIDE SEQUENCE [LARGE SCALE GENOMIC DNA]</scope>
    <source>
        <strain evidence="2 3">ECD14</strain>
    </source>
</reference>
<organism evidence="2 3">
    <name type="scientific">Flavivirga eckloniae</name>
    <dbReference type="NCBI Taxonomy" id="1803846"/>
    <lineage>
        <taxon>Bacteria</taxon>
        <taxon>Pseudomonadati</taxon>
        <taxon>Bacteroidota</taxon>
        <taxon>Flavobacteriia</taxon>
        <taxon>Flavobacteriales</taxon>
        <taxon>Flavobacteriaceae</taxon>
        <taxon>Flavivirga</taxon>
    </lineage>
</organism>
<proteinExistence type="predicted"/>
<name>A0A2K9PSF0_9FLAO</name>
<evidence type="ECO:0000313" key="3">
    <source>
        <dbReference type="Proteomes" id="UP000235826"/>
    </source>
</evidence>
<keyword evidence="1" id="KW-1133">Transmembrane helix</keyword>
<dbReference type="KEGG" id="fek:C1H87_15305"/>
<gene>
    <name evidence="2" type="ORF">C1H87_15305</name>
</gene>
<dbReference type="Proteomes" id="UP000235826">
    <property type="component" value="Chromosome"/>
</dbReference>
<feature type="transmembrane region" description="Helical" evidence="1">
    <location>
        <begin position="108"/>
        <end position="127"/>
    </location>
</feature>
<dbReference type="EMBL" id="CP025791">
    <property type="protein sequence ID" value="AUP79994.1"/>
    <property type="molecule type" value="Genomic_DNA"/>
</dbReference>
<protein>
    <recommendedName>
        <fullName evidence="4">YqhA family protein</fullName>
    </recommendedName>
</protein>
<evidence type="ECO:0008006" key="4">
    <source>
        <dbReference type="Google" id="ProtNLM"/>
    </source>
</evidence>
<feature type="transmembrane region" description="Helical" evidence="1">
    <location>
        <begin position="64"/>
        <end position="83"/>
    </location>
</feature>
<feature type="transmembrane region" description="Helical" evidence="1">
    <location>
        <begin position="7"/>
        <end position="32"/>
    </location>
</feature>
<dbReference type="Pfam" id="PF03350">
    <property type="entry name" value="UPF0114"/>
    <property type="match status" value="1"/>
</dbReference>
<dbReference type="OrthoDB" id="1433082at2"/>
<keyword evidence="1" id="KW-0812">Transmembrane</keyword>